<feature type="transmembrane region" description="Helical" evidence="1">
    <location>
        <begin position="295"/>
        <end position="315"/>
    </location>
</feature>
<dbReference type="PANTHER" id="PTHR43646:SF3">
    <property type="entry name" value="SLR1566 PROTEIN"/>
    <property type="match status" value="1"/>
</dbReference>
<keyword evidence="1" id="KW-0472">Membrane</keyword>
<protein>
    <submittedName>
        <fullName evidence="3">Glycosyltransferase</fullName>
        <ecNumber evidence="3">2.4.-.-</ecNumber>
    </submittedName>
</protein>
<dbReference type="SUPFAM" id="SSF53448">
    <property type="entry name" value="Nucleotide-diphospho-sugar transferases"/>
    <property type="match status" value="1"/>
</dbReference>
<sequence>MACSIEVRDMLLIAVAGLALAIWGWLIFFHGRFWQAGPILAPVAGRALDRRRCPDVCVVVPARDEAPSIRQCVSSLLAQDYPGELHVIIVDDGSTDGTGKLARKVADPKKRLTVVTGKSRPAGWSGKLWAVSQGVAEAARLCPDSDGFILLTDADITHDPRHISTLVAKAEGSGLDEVSEMVELNCKSPAERMLVPAFVFFFALLYPFASVNNPRSRTAGAAGGTILVRRTALARIGGIDSLRGALIDDCTLAARIKHGGGKIFLGHSCLARSIRPYPHPHDIWRMVARTAYVQLGYSPWMLMGTVLGMIVVWIVPMELALFTHGTACLLGAAAWVMSMASYTPTLRRFNLMPAWALLLPVVAAFYTLATIGSAINHHRGRGVVWKSRAYTDTDGAISTYIRSEGNGAVMNRTMTGDDIG</sequence>
<feature type="domain" description="Glycosyltransferase 2-like" evidence="2">
    <location>
        <begin position="57"/>
        <end position="236"/>
    </location>
</feature>
<keyword evidence="1" id="KW-1133">Transmembrane helix</keyword>
<keyword evidence="1" id="KW-0812">Transmembrane</keyword>
<dbReference type="PANTHER" id="PTHR43646">
    <property type="entry name" value="GLYCOSYLTRANSFERASE"/>
    <property type="match status" value="1"/>
</dbReference>
<dbReference type="EMBL" id="JANGSQ010000091">
    <property type="protein sequence ID" value="MCW4589910.1"/>
    <property type="molecule type" value="Genomic_DNA"/>
</dbReference>
<feature type="transmembrane region" description="Helical" evidence="1">
    <location>
        <begin position="193"/>
        <end position="209"/>
    </location>
</feature>
<dbReference type="RefSeq" id="WP_244949335.1">
    <property type="nucleotide sequence ID" value="NZ_JABJWD010000030.1"/>
</dbReference>
<dbReference type="Proteomes" id="UP001526337">
    <property type="component" value="Unassembled WGS sequence"/>
</dbReference>
<proteinExistence type="predicted"/>
<dbReference type="InterPro" id="IPR029044">
    <property type="entry name" value="Nucleotide-diphossugar_trans"/>
</dbReference>
<accession>A0ABT3K3C2</accession>
<comment type="caution">
    <text evidence="3">The sequence shown here is derived from an EMBL/GenBank/DDBJ whole genome shotgun (WGS) entry which is preliminary data.</text>
</comment>
<dbReference type="GO" id="GO:0016757">
    <property type="term" value="F:glycosyltransferase activity"/>
    <property type="evidence" value="ECO:0007669"/>
    <property type="project" value="UniProtKB-KW"/>
</dbReference>
<dbReference type="EC" id="2.4.-.-" evidence="3"/>
<dbReference type="NCBIfam" id="TIGR03469">
    <property type="entry name" value="HpnB"/>
    <property type="match status" value="1"/>
</dbReference>
<evidence type="ECO:0000256" key="1">
    <source>
        <dbReference type="SAM" id="Phobius"/>
    </source>
</evidence>
<dbReference type="Gene3D" id="3.90.550.10">
    <property type="entry name" value="Spore Coat Polysaccharide Biosynthesis Protein SpsA, Chain A"/>
    <property type="match status" value="1"/>
</dbReference>
<gene>
    <name evidence="3" type="ORF">NO263_04870</name>
</gene>
<dbReference type="InterPro" id="IPR017832">
    <property type="entry name" value="Glyco_trans_2_hopen-assoc_HpnB"/>
</dbReference>
<name>A0ABT3K3C2_9PROT</name>
<dbReference type="Pfam" id="PF00535">
    <property type="entry name" value="Glycos_transf_2"/>
    <property type="match status" value="1"/>
</dbReference>
<reference evidence="3 4" key="1">
    <citation type="submission" date="2022-07" db="EMBL/GenBank/DDBJ databases">
        <title>Genome stability of Gluconacetobacter entanii AV429.</title>
        <authorList>
            <person name="Trcek J."/>
            <person name="Cepec E."/>
        </authorList>
    </citation>
    <scope>NUCLEOTIDE SEQUENCE [LARGE SCALE GENOMIC DNA]</scope>
    <source>
        <strain evidence="3 4">AV429_2022</strain>
    </source>
</reference>
<evidence type="ECO:0000259" key="2">
    <source>
        <dbReference type="Pfam" id="PF00535"/>
    </source>
</evidence>
<keyword evidence="3" id="KW-0328">Glycosyltransferase</keyword>
<keyword evidence="4" id="KW-1185">Reference proteome</keyword>
<feature type="transmembrane region" description="Helical" evidence="1">
    <location>
        <begin position="354"/>
        <end position="375"/>
    </location>
</feature>
<organism evidence="3 4">
    <name type="scientific">Gluconacetobacter entanii</name>
    <dbReference type="NCBI Taxonomy" id="108528"/>
    <lineage>
        <taxon>Bacteria</taxon>
        <taxon>Pseudomonadati</taxon>
        <taxon>Pseudomonadota</taxon>
        <taxon>Alphaproteobacteria</taxon>
        <taxon>Acetobacterales</taxon>
        <taxon>Acetobacteraceae</taxon>
        <taxon>Gluconacetobacter</taxon>
    </lineage>
</organism>
<feature type="transmembrane region" description="Helical" evidence="1">
    <location>
        <begin position="12"/>
        <end position="34"/>
    </location>
</feature>
<evidence type="ECO:0000313" key="4">
    <source>
        <dbReference type="Proteomes" id="UP001526337"/>
    </source>
</evidence>
<dbReference type="CDD" id="cd00761">
    <property type="entry name" value="Glyco_tranf_GTA_type"/>
    <property type="match status" value="1"/>
</dbReference>
<feature type="transmembrane region" description="Helical" evidence="1">
    <location>
        <begin position="321"/>
        <end position="342"/>
    </location>
</feature>
<evidence type="ECO:0000313" key="3">
    <source>
        <dbReference type="EMBL" id="MCW4589910.1"/>
    </source>
</evidence>
<keyword evidence="3" id="KW-0808">Transferase</keyword>
<dbReference type="InterPro" id="IPR001173">
    <property type="entry name" value="Glyco_trans_2-like"/>
</dbReference>